<proteinExistence type="predicted"/>
<dbReference type="Proteomes" id="UP001500908">
    <property type="component" value="Unassembled WGS sequence"/>
</dbReference>
<organism evidence="1 2">
    <name type="scientific">Salinactinospora qingdaonensis</name>
    <dbReference type="NCBI Taxonomy" id="702744"/>
    <lineage>
        <taxon>Bacteria</taxon>
        <taxon>Bacillati</taxon>
        <taxon>Actinomycetota</taxon>
        <taxon>Actinomycetes</taxon>
        <taxon>Streptosporangiales</taxon>
        <taxon>Nocardiopsidaceae</taxon>
        <taxon>Salinactinospora</taxon>
    </lineage>
</organism>
<keyword evidence="2" id="KW-1185">Reference proteome</keyword>
<dbReference type="EMBL" id="BAABDD010000033">
    <property type="protein sequence ID" value="GAA3761422.1"/>
    <property type="molecule type" value="Genomic_DNA"/>
</dbReference>
<evidence type="ECO:0000313" key="2">
    <source>
        <dbReference type="Proteomes" id="UP001500908"/>
    </source>
</evidence>
<evidence type="ECO:0000313" key="1">
    <source>
        <dbReference type="EMBL" id="GAA3761422.1"/>
    </source>
</evidence>
<comment type="caution">
    <text evidence="1">The sequence shown here is derived from an EMBL/GenBank/DDBJ whole genome shotgun (WGS) entry which is preliminary data.</text>
</comment>
<reference evidence="2" key="1">
    <citation type="journal article" date="2019" name="Int. J. Syst. Evol. Microbiol.">
        <title>The Global Catalogue of Microorganisms (GCM) 10K type strain sequencing project: providing services to taxonomists for standard genome sequencing and annotation.</title>
        <authorList>
            <consortium name="The Broad Institute Genomics Platform"/>
            <consortium name="The Broad Institute Genome Sequencing Center for Infectious Disease"/>
            <person name="Wu L."/>
            <person name="Ma J."/>
        </authorList>
    </citation>
    <scope>NUCLEOTIDE SEQUENCE [LARGE SCALE GENOMIC DNA]</scope>
    <source>
        <strain evidence="2">JCM 17137</strain>
    </source>
</reference>
<accession>A0ABP7GE70</accession>
<sequence>MSGAAGQGYPVSTGREGGGWVVRAESVLPRWGGVGDEGSEGRRCGSLGGINRGGWRWLVR</sequence>
<name>A0ABP7GE70_9ACTN</name>
<protein>
    <submittedName>
        <fullName evidence="1">Uncharacterized protein</fullName>
    </submittedName>
</protein>
<gene>
    <name evidence="1" type="ORF">GCM10022402_43940</name>
</gene>